<gene>
    <name evidence="3" type="ORF">KCX82_19440</name>
</gene>
<accession>A0A8J7W6N0</accession>
<dbReference type="InterPro" id="IPR025595">
    <property type="entry name" value="PterinBD-DUF4346"/>
</dbReference>
<evidence type="ECO:0000256" key="1">
    <source>
        <dbReference type="ARBA" id="ARBA00022679"/>
    </source>
</evidence>
<dbReference type="AlphaFoldDB" id="A0A8J7W6N0"/>
<dbReference type="RefSeq" id="WP_227020184.1">
    <property type="nucleotide sequence ID" value="NZ_JAGSND010000020.1"/>
</dbReference>
<reference evidence="3" key="2">
    <citation type="submission" date="2021-04" db="EMBL/GenBank/DDBJ databases">
        <authorList>
            <person name="Liu J."/>
        </authorList>
    </citation>
    <scope>NUCLEOTIDE SEQUENCE</scope>
    <source>
        <strain evidence="3">BAD-6</strain>
    </source>
</reference>
<dbReference type="Pfam" id="PF14251">
    <property type="entry name" value="PterinBD-DUF4346"/>
    <property type="match status" value="1"/>
</dbReference>
<evidence type="ECO:0000259" key="2">
    <source>
        <dbReference type="Pfam" id="PF14251"/>
    </source>
</evidence>
<keyword evidence="4" id="KW-1185">Reference proteome</keyword>
<evidence type="ECO:0000313" key="3">
    <source>
        <dbReference type="EMBL" id="MBR0600063.1"/>
    </source>
</evidence>
<dbReference type="Pfam" id="PF04208">
    <property type="entry name" value="MtrA"/>
    <property type="match status" value="1"/>
</dbReference>
<dbReference type="GO" id="GO:0016740">
    <property type="term" value="F:transferase activity"/>
    <property type="evidence" value="ECO:0007669"/>
    <property type="project" value="UniProtKB-KW"/>
</dbReference>
<reference evidence="3" key="1">
    <citation type="submission" date="2021-04" db="EMBL/GenBank/DDBJ databases">
        <title>Sinoanaerobacter chloroacetimidivorans sp. nov., an obligate anaerobic bacterium isolated from anaerobic sludge.</title>
        <authorList>
            <person name="Bao Y."/>
        </authorList>
    </citation>
    <scope>NUCLEOTIDE SEQUENCE</scope>
    <source>
        <strain evidence="3">BAD-6</strain>
    </source>
</reference>
<dbReference type="Proteomes" id="UP000675664">
    <property type="component" value="Unassembled WGS sequence"/>
</dbReference>
<comment type="caution">
    <text evidence="3">The sequence shown here is derived from an EMBL/GenBank/DDBJ whole genome shotgun (WGS) entry which is preliminary data.</text>
</comment>
<organism evidence="3 4">
    <name type="scientific">Sinanaerobacter chloroacetimidivorans</name>
    <dbReference type="NCBI Taxonomy" id="2818044"/>
    <lineage>
        <taxon>Bacteria</taxon>
        <taxon>Bacillati</taxon>
        <taxon>Bacillota</taxon>
        <taxon>Clostridia</taxon>
        <taxon>Peptostreptococcales</taxon>
        <taxon>Anaerovoracaceae</taxon>
        <taxon>Sinanaerobacter</taxon>
    </lineage>
</organism>
<protein>
    <submittedName>
        <fullName evidence="3">DUF4346 domain-containing protein</fullName>
    </submittedName>
</protein>
<dbReference type="InterPro" id="IPR030688">
    <property type="entry name" value="MeTrfase_MtrA/MtxA"/>
</dbReference>
<feature type="domain" description="DUF4346" evidence="2">
    <location>
        <begin position="304"/>
        <end position="383"/>
    </location>
</feature>
<proteinExistence type="predicted"/>
<keyword evidence="1" id="KW-0808">Transferase</keyword>
<sequence>MEDFNEMIKEIHQELDNVRRVKKCTACECFLDVIEGVKGDLEKIDTQDSKAAQEDMKRWLSAGNKERHACYGCEECLPISPYNRFSARLKGDGTAKPLHAEAIETNSCGCECACKPSILQPETIKKWPIVEGEYIVGNTEASMAICTLADTDLPNELKEAGLLEDAAIIGTLSTENLGVERVIRNLAANPNIRYLILCGKESRGHRAGQAILSFKDNGVDQDNQILGAIGPRPVLKNITFDEMEAFRKHITVINEIGTRDISRIAKVVKAYMSKPKGAIPILPPKVQMPKVVEAAPRSNREWTHDPEGFFLILLDRDSKIIICEHYIEEGVVNEVIKGTSAEDITNTVIKRGLLSRLDHAAYLGRELAKAETALNLGIPYKQDKTLYKDK</sequence>
<dbReference type="EMBL" id="JAGSND010000020">
    <property type="protein sequence ID" value="MBR0600063.1"/>
    <property type="molecule type" value="Genomic_DNA"/>
</dbReference>
<evidence type="ECO:0000313" key="4">
    <source>
        <dbReference type="Proteomes" id="UP000675664"/>
    </source>
</evidence>
<name>A0A8J7W6N0_9FIRM</name>